<dbReference type="PANTHER" id="PTHR48059">
    <property type="entry name" value="POLYGALACTURONASE INHIBITOR 1"/>
    <property type="match status" value="1"/>
</dbReference>
<feature type="domain" description="Disease resistance R13L4/SHOC-2-like LRR" evidence="17">
    <location>
        <begin position="101"/>
        <end position="239"/>
    </location>
</feature>
<dbReference type="InterPro" id="IPR003591">
    <property type="entry name" value="Leu-rich_rpt_typical-subtyp"/>
</dbReference>
<reference evidence="18" key="1">
    <citation type="journal article" date="2021" name="Front. Plant Sci.">
        <title>Chromosome-Scale Genome Assembly for Chinese Sour Jujube and Insights Into Its Genome Evolution and Domestication Signature.</title>
        <authorList>
            <person name="Shen L.-Y."/>
            <person name="Luo H."/>
            <person name="Wang X.-L."/>
            <person name="Wang X.-M."/>
            <person name="Qiu X.-J."/>
            <person name="Liu H."/>
            <person name="Zhou S.-S."/>
            <person name="Jia K.-H."/>
            <person name="Nie S."/>
            <person name="Bao Y.-T."/>
            <person name="Zhang R.-G."/>
            <person name="Yun Q.-Z."/>
            <person name="Chai Y.-H."/>
            <person name="Lu J.-Y."/>
            <person name="Li Y."/>
            <person name="Zhao S.-W."/>
            <person name="Mao J.-F."/>
            <person name="Jia S.-G."/>
            <person name="Mao Y.-M."/>
        </authorList>
    </citation>
    <scope>NUCLEOTIDE SEQUENCE</scope>
    <source>
        <strain evidence="18">AT0</strain>
        <tissue evidence="18">Leaf</tissue>
    </source>
</reference>
<dbReference type="Gene3D" id="3.80.10.10">
    <property type="entry name" value="Ribonuclease Inhibitor"/>
    <property type="match status" value="2"/>
</dbReference>
<dbReference type="GO" id="GO:1990140">
    <property type="term" value="C:molybdopterin synthase complex"/>
    <property type="evidence" value="ECO:0007669"/>
    <property type="project" value="UniProtKB-UniRule"/>
</dbReference>
<dbReference type="InterPro" id="IPR051848">
    <property type="entry name" value="PGIP"/>
</dbReference>
<dbReference type="Pfam" id="PF23598">
    <property type="entry name" value="LRR_14"/>
    <property type="match status" value="1"/>
</dbReference>
<comment type="caution">
    <text evidence="18">The sequence shown here is derived from an EMBL/GenBank/DDBJ whole genome shotgun (WGS) entry which is preliminary data.</text>
</comment>
<evidence type="ECO:0000256" key="15">
    <source>
        <dbReference type="SAM" id="SignalP"/>
    </source>
</evidence>
<evidence type="ECO:0000313" key="18">
    <source>
        <dbReference type="EMBL" id="KAH7519738.1"/>
    </source>
</evidence>
<evidence type="ECO:0000256" key="11">
    <source>
        <dbReference type="ARBA" id="ARBA00023136"/>
    </source>
</evidence>
<sequence length="611" mass="66726">MNKLVHFRSISFPLFLIFFTILTFPCLKVTSAACNADDEAGLLEFKSGITADPSGMLGSWKKGTDCCTWAGVNCMVNNRVTMLSLSGQPEKPNSFLSGTISPSLSKLKFLDGIYLQQLQNISGRFPEVLFGLPNLKFVYIENNGLSGKLPENIGKLSQLEALSFAGNRFTGSIPSSISNLTHLTQLKLGGNFLTGSIPSGMRNLKNLTYLSLERNRLSGAIPDYLGALSELRILELSHNDFSGTIPASISTLAPKLAYLELGNNALTGKIPDFLGKFKALDTLDLSHNKFSGTVPKSFGNLTKIFNLDLSHNYLVDPFPVMNVKGIESLDLSYNMFHLNQIPKWVTSSPIIYSLKLARCGIKMKFEDWKPSETYFYDYIDLSDNEISGSPIGLLNKTDYLVGFWASGNKLKFNLEGLRIVETLKYLDLSKNLIFGKVPKAVSGLEQLNVSYNHLCGAIPATKFPATAFVGNDCLCGAPLPPCKCPETTEFVNVHYLPLPAIVFSGYSTMDSVEGETRTGGDSAKGSEGSYVKIKVLFFARARDITGLTDMPLEVSSGSTTHDCLSKLIATFPSLEEVRNCIVLALNEEYTTESATVKDRDELAIIPPISGG</sequence>
<dbReference type="FunFam" id="3.10.20.30:FF:000010">
    <property type="entry name" value="Molybdopterin synthase sulfur carrier subunit"/>
    <property type="match status" value="1"/>
</dbReference>
<dbReference type="Pfam" id="PF00560">
    <property type="entry name" value="LRR_1"/>
    <property type="match status" value="1"/>
</dbReference>
<organism evidence="18 19">
    <name type="scientific">Ziziphus jujuba var. spinosa</name>
    <dbReference type="NCBI Taxonomy" id="714518"/>
    <lineage>
        <taxon>Eukaryota</taxon>
        <taxon>Viridiplantae</taxon>
        <taxon>Streptophyta</taxon>
        <taxon>Embryophyta</taxon>
        <taxon>Tracheophyta</taxon>
        <taxon>Spermatophyta</taxon>
        <taxon>Magnoliopsida</taxon>
        <taxon>eudicotyledons</taxon>
        <taxon>Gunneridae</taxon>
        <taxon>Pentapetalae</taxon>
        <taxon>rosids</taxon>
        <taxon>fabids</taxon>
        <taxon>Rosales</taxon>
        <taxon>Rhamnaceae</taxon>
        <taxon>Paliureae</taxon>
        <taxon>Ziziphus</taxon>
    </lineage>
</organism>
<keyword evidence="9 14" id="KW-0547">Nucleotide-binding</keyword>
<dbReference type="InterPro" id="IPR012675">
    <property type="entry name" value="Beta-grasp_dom_sf"/>
</dbReference>
<dbReference type="Pfam" id="PF02597">
    <property type="entry name" value="ThiS"/>
    <property type="match status" value="1"/>
</dbReference>
<evidence type="ECO:0000256" key="12">
    <source>
        <dbReference type="ARBA" id="ARBA00023150"/>
    </source>
</evidence>
<dbReference type="AlphaFoldDB" id="A0A978UXM2"/>
<dbReference type="GO" id="GO:0030366">
    <property type="term" value="F:molybdopterin synthase activity"/>
    <property type="evidence" value="ECO:0007669"/>
    <property type="project" value="UniProtKB-UniRule"/>
</dbReference>
<feature type="chain" id="PRO_5038068247" description="Molybdopterin synthase sulfur carrier subunit" evidence="15">
    <location>
        <begin position="33"/>
        <end position="611"/>
    </location>
</feature>
<evidence type="ECO:0000256" key="6">
    <source>
        <dbReference type="ARBA" id="ARBA00022692"/>
    </source>
</evidence>
<dbReference type="Proteomes" id="UP000813462">
    <property type="component" value="Unassembled WGS sequence"/>
</dbReference>
<dbReference type="PANTHER" id="PTHR48059:SF19">
    <property type="entry name" value="RECEPTOR-LIKE PROTEIN KINASE 5"/>
    <property type="match status" value="1"/>
</dbReference>
<dbReference type="SMART" id="SM00365">
    <property type="entry name" value="LRR_SD22"/>
    <property type="match status" value="4"/>
</dbReference>
<keyword evidence="7 15" id="KW-0732">Signal</keyword>
<keyword evidence="10" id="KW-1133">Transmembrane helix</keyword>
<dbReference type="Gene3D" id="3.10.20.30">
    <property type="match status" value="1"/>
</dbReference>
<dbReference type="SUPFAM" id="SSF52058">
    <property type="entry name" value="L domain-like"/>
    <property type="match status" value="1"/>
</dbReference>
<dbReference type="InterPro" id="IPR028887">
    <property type="entry name" value="MOCS2A_euk"/>
</dbReference>
<dbReference type="InterPro" id="IPR003749">
    <property type="entry name" value="ThiS/MoaD-like"/>
</dbReference>
<dbReference type="Pfam" id="PF13855">
    <property type="entry name" value="LRR_8"/>
    <property type="match status" value="1"/>
</dbReference>
<evidence type="ECO:0000256" key="3">
    <source>
        <dbReference type="ARBA" id="ARBA00005046"/>
    </source>
</evidence>
<dbReference type="InterPro" id="IPR055414">
    <property type="entry name" value="LRR_R13L4/SHOC2-like"/>
</dbReference>
<dbReference type="InterPro" id="IPR032675">
    <property type="entry name" value="LRR_dom_sf"/>
</dbReference>
<keyword evidence="14" id="KW-0963">Cytoplasm</keyword>
<evidence type="ECO:0000259" key="16">
    <source>
        <dbReference type="Pfam" id="PF08263"/>
    </source>
</evidence>
<feature type="domain" description="Leucine-rich repeat-containing N-terminal plant-type" evidence="16">
    <location>
        <begin position="36"/>
        <end position="74"/>
    </location>
</feature>
<evidence type="ECO:0000313" key="19">
    <source>
        <dbReference type="Proteomes" id="UP000813462"/>
    </source>
</evidence>
<evidence type="ECO:0000256" key="10">
    <source>
        <dbReference type="ARBA" id="ARBA00022989"/>
    </source>
</evidence>
<comment type="similarity">
    <text evidence="14">Belongs to the MoaD family. MOCS2A subfamily.</text>
</comment>
<comment type="subcellular location">
    <subcellularLocation>
        <location evidence="2">Cell envelope</location>
    </subcellularLocation>
    <subcellularLocation>
        <location evidence="14">Cytoplasm</location>
    </subcellularLocation>
    <subcellularLocation>
        <location evidence="1">Membrane</location>
        <topology evidence="1">Single-pass membrane protein</topology>
    </subcellularLocation>
</comment>
<dbReference type="FunFam" id="3.80.10.10:FF:000095">
    <property type="entry name" value="LRR receptor-like serine/threonine-protein kinase GSO1"/>
    <property type="match status" value="1"/>
</dbReference>
<dbReference type="GO" id="GO:0016020">
    <property type="term" value="C:membrane"/>
    <property type="evidence" value="ECO:0007669"/>
    <property type="project" value="UniProtKB-SubCell"/>
</dbReference>
<feature type="signal peptide" evidence="15">
    <location>
        <begin position="1"/>
        <end position="32"/>
    </location>
</feature>
<protein>
    <recommendedName>
        <fullName evidence="14">Molybdopterin synthase sulfur carrier subunit</fullName>
    </recommendedName>
    <alternativeName>
        <fullName evidence="14">Molybdenum cofactor synthesis protein 2 small subunit</fullName>
    </alternativeName>
    <alternativeName>
        <fullName evidence="14">Molybdenum cofactor synthesis protein 2A</fullName>
        <shortName evidence="14">MOCS2A</shortName>
    </alternativeName>
    <alternativeName>
        <fullName evidence="14">Sulfur carrier protein MOCS2A</fullName>
    </alternativeName>
</protein>
<dbReference type="GO" id="GO:0000166">
    <property type="term" value="F:nucleotide binding"/>
    <property type="evidence" value="ECO:0007669"/>
    <property type="project" value="UniProtKB-KW"/>
</dbReference>
<comment type="similarity">
    <text evidence="13">Belongs to the polygalacturonase-inhibiting protein family.</text>
</comment>
<keyword evidence="11" id="KW-0472">Membrane</keyword>
<proteinExistence type="inferred from homology"/>
<dbReference type="CDD" id="cd00754">
    <property type="entry name" value="Ubl_MoaD"/>
    <property type="match status" value="1"/>
</dbReference>
<feature type="modified residue" description="Glycyl adenylate; alternate" evidence="14">
    <location>
        <position position="611"/>
    </location>
</feature>
<evidence type="ECO:0000259" key="17">
    <source>
        <dbReference type="Pfam" id="PF23598"/>
    </source>
</evidence>
<name>A0A978UXM2_ZIZJJ</name>
<keyword evidence="5" id="KW-0433">Leucine-rich repeat</keyword>
<dbReference type="EMBL" id="JAEACU010000008">
    <property type="protein sequence ID" value="KAH7519738.1"/>
    <property type="molecule type" value="Genomic_DNA"/>
</dbReference>
<dbReference type="SUPFAM" id="SSF54285">
    <property type="entry name" value="MoaD/ThiS"/>
    <property type="match status" value="1"/>
</dbReference>
<feature type="modified residue" description="1-thioglycine; alternate" evidence="14">
    <location>
        <position position="611"/>
    </location>
</feature>
<evidence type="ECO:0000256" key="14">
    <source>
        <dbReference type="HAMAP-Rule" id="MF_03051"/>
    </source>
</evidence>
<evidence type="ECO:0000256" key="8">
    <source>
        <dbReference type="ARBA" id="ARBA00022737"/>
    </source>
</evidence>
<accession>A0A978UXM2</accession>
<evidence type="ECO:0000256" key="1">
    <source>
        <dbReference type="ARBA" id="ARBA00004167"/>
    </source>
</evidence>
<evidence type="ECO:0000256" key="13">
    <source>
        <dbReference type="ARBA" id="ARBA00038043"/>
    </source>
</evidence>
<comment type="pathway">
    <text evidence="3 14">Cofactor biosynthesis; molybdopterin biosynthesis.</text>
</comment>
<keyword evidence="8" id="KW-0677">Repeat</keyword>
<dbReference type="InterPro" id="IPR013210">
    <property type="entry name" value="LRR_N_plant-typ"/>
</dbReference>
<evidence type="ECO:0000256" key="5">
    <source>
        <dbReference type="ARBA" id="ARBA00022614"/>
    </source>
</evidence>
<dbReference type="HAMAP" id="MF_03051">
    <property type="entry name" value="MOCS2A"/>
    <property type="match status" value="1"/>
</dbReference>
<dbReference type="SMART" id="SM00369">
    <property type="entry name" value="LRR_TYP"/>
    <property type="match status" value="6"/>
</dbReference>
<keyword evidence="4 14" id="KW-0597">Phosphoprotein</keyword>
<comment type="function">
    <text evidence="14">Acts as a sulfur carrier required for molybdopterin biosynthesis. Component of the molybdopterin synthase complex that catalyzes the conversion of precursor Z into molybdopterin by mediating the incorporation of 2 sulfur atoms into precursor Z to generate a dithiolene group. In the complex, serves as sulfur donor by being thiocarboxylated (-COSH) at its C-terminus by MOCS3. After interaction with MOCS2B, the sulfur is then transferred to precursor Z to form molybdopterin.</text>
</comment>
<evidence type="ECO:0000256" key="2">
    <source>
        <dbReference type="ARBA" id="ARBA00004196"/>
    </source>
</evidence>
<dbReference type="NCBIfam" id="TIGR01682">
    <property type="entry name" value="moaD"/>
    <property type="match status" value="1"/>
</dbReference>
<dbReference type="InterPro" id="IPR001611">
    <property type="entry name" value="Leu-rich_rpt"/>
</dbReference>
<evidence type="ECO:0000256" key="4">
    <source>
        <dbReference type="ARBA" id="ARBA00022553"/>
    </source>
</evidence>
<keyword evidence="6" id="KW-0812">Transmembrane</keyword>
<dbReference type="Pfam" id="PF08263">
    <property type="entry name" value="LRRNT_2"/>
    <property type="match status" value="1"/>
</dbReference>
<keyword evidence="12 14" id="KW-0501">Molybdenum cofactor biosynthesis</keyword>
<evidence type="ECO:0000256" key="9">
    <source>
        <dbReference type="ARBA" id="ARBA00022741"/>
    </source>
</evidence>
<comment type="PTM">
    <text evidence="14">C-terminal thiocarboxylation occurs in 2 steps, it is first acyl-adenylated (-COAMP) via the hesA/moeB/thiF part of MOCS3, then thiocarboxylated (-COSH) via the rhodanese domain of MOCS3.</text>
</comment>
<comment type="subunit">
    <text evidence="14">Heterotetramer; composed of 2 small (MOCS2A) and 2 large (MOCS2B) subunits.</text>
</comment>
<dbReference type="GO" id="GO:0006777">
    <property type="term" value="P:Mo-molybdopterin cofactor biosynthetic process"/>
    <property type="evidence" value="ECO:0007669"/>
    <property type="project" value="UniProtKB-UniRule"/>
</dbReference>
<gene>
    <name evidence="18" type="ORF">FEM48_Zijuj08G0069100</name>
</gene>
<dbReference type="InterPro" id="IPR016155">
    <property type="entry name" value="Mopterin_synth/thiamin_S_b"/>
</dbReference>
<evidence type="ECO:0000256" key="7">
    <source>
        <dbReference type="ARBA" id="ARBA00022729"/>
    </source>
</evidence>